<organism evidence="2">
    <name type="scientific">uncultured Thermomicrobiales bacterium</name>
    <dbReference type="NCBI Taxonomy" id="1645740"/>
    <lineage>
        <taxon>Bacteria</taxon>
        <taxon>Pseudomonadati</taxon>
        <taxon>Thermomicrobiota</taxon>
        <taxon>Thermomicrobia</taxon>
        <taxon>Thermomicrobiales</taxon>
        <taxon>environmental samples</taxon>
    </lineage>
</organism>
<sequence>MGASANIIVANLAAKGGQPITFRQFLAYGVPVTLVSALVATLWVWLRYLL</sequence>
<keyword evidence="1" id="KW-1133">Transmembrane helix</keyword>
<reference evidence="2" key="1">
    <citation type="submission" date="2020-02" db="EMBL/GenBank/DDBJ databases">
        <authorList>
            <person name="Meier V. D."/>
        </authorList>
    </citation>
    <scope>NUCLEOTIDE SEQUENCE</scope>
    <source>
        <strain evidence="2">AVDCRST_MAG88</strain>
    </source>
</reference>
<accession>A0A6J4UJE2</accession>
<dbReference type="AlphaFoldDB" id="A0A6J4UJE2"/>
<keyword evidence="1" id="KW-0472">Membrane</keyword>
<evidence type="ECO:0000256" key="1">
    <source>
        <dbReference type="SAM" id="Phobius"/>
    </source>
</evidence>
<gene>
    <name evidence="2" type="ORF">AVDCRST_MAG88-874</name>
</gene>
<protein>
    <recommendedName>
        <fullName evidence="3">Arsenic efflux pump protein</fullName>
    </recommendedName>
</protein>
<evidence type="ECO:0008006" key="3">
    <source>
        <dbReference type="Google" id="ProtNLM"/>
    </source>
</evidence>
<feature type="transmembrane region" description="Helical" evidence="1">
    <location>
        <begin position="25"/>
        <end position="46"/>
    </location>
</feature>
<name>A0A6J4UJE2_9BACT</name>
<dbReference type="EMBL" id="CADCWM010000302">
    <property type="protein sequence ID" value="CAA9552533.1"/>
    <property type="molecule type" value="Genomic_DNA"/>
</dbReference>
<proteinExistence type="predicted"/>
<keyword evidence="1" id="KW-0812">Transmembrane</keyword>
<evidence type="ECO:0000313" key="2">
    <source>
        <dbReference type="EMBL" id="CAA9552533.1"/>
    </source>
</evidence>